<accession>A0A250DHY0</accession>
<evidence type="ECO:0000313" key="2">
    <source>
        <dbReference type="Proteomes" id="UP000217154"/>
    </source>
</evidence>
<gene>
    <name evidence="1" type="ORF">CKY39_12660</name>
</gene>
<dbReference type="KEGG" id="vbo:CKY39_12660"/>
<protein>
    <submittedName>
        <fullName evidence="1">6-O-methylguanine DNA methyltransferase</fullName>
    </submittedName>
</protein>
<dbReference type="Gene3D" id="1.10.10.10">
    <property type="entry name" value="Winged helix-like DNA-binding domain superfamily/Winged helix DNA-binding domain"/>
    <property type="match status" value="1"/>
</dbReference>
<dbReference type="InterPro" id="IPR036388">
    <property type="entry name" value="WH-like_DNA-bd_sf"/>
</dbReference>
<keyword evidence="1" id="KW-0808">Transferase</keyword>
<name>A0A250DHY0_9BURK</name>
<dbReference type="RefSeq" id="WP_095744698.1">
    <property type="nucleotide sequence ID" value="NZ_BKDI01000001.1"/>
</dbReference>
<organism evidence="1 2">
    <name type="scientific">Variovorax boronicumulans</name>
    <dbReference type="NCBI Taxonomy" id="436515"/>
    <lineage>
        <taxon>Bacteria</taxon>
        <taxon>Pseudomonadati</taxon>
        <taxon>Pseudomonadota</taxon>
        <taxon>Betaproteobacteria</taxon>
        <taxon>Burkholderiales</taxon>
        <taxon>Comamonadaceae</taxon>
        <taxon>Variovorax</taxon>
    </lineage>
</organism>
<dbReference type="Proteomes" id="UP000217154">
    <property type="component" value="Chromosome"/>
</dbReference>
<dbReference type="EMBL" id="CP023284">
    <property type="protein sequence ID" value="ATA53977.1"/>
    <property type="molecule type" value="Genomic_DNA"/>
</dbReference>
<dbReference type="AlphaFoldDB" id="A0A250DHY0"/>
<dbReference type="GO" id="GO:0008168">
    <property type="term" value="F:methyltransferase activity"/>
    <property type="evidence" value="ECO:0007669"/>
    <property type="project" value="UniProtKB-KW"/>
</dbReference>
<dbReference type="GO" id="GO:0032259">
    <property type="term" value="P:methylation"/>
    <property type="evidence" value="ECO:0007669"/>
    <property type="project" value="UniProtKB-KW"/>
</dbReference>
<evidence type="ECO:0000313" key="1">
    <source>
        <dbReference type="EMBL" id="ATA53977.1"/>
    </source>
</evidence>
<proteinExistence type="predicted"/>
<keyword evidence="1" id="KW-0489">Methyltransferase</keyword>
<sequence>MSTRKGWRDRLAGYPNLPNVKAIPPAMRARHGEGTIATPSPAEVEEAMRGVPEGRLATVLGIGEDIAARHQATIGCTVTTAIFAHMVAHATEEAMTTGAGRTPGTPYWRTLKIGGELNPKYPGGIEAQMSRLEAEGHTVVQRGKRYFVEDFARKLVGTR</sequence>
<reference evidence="1 2" key="1">
    <citation type="submission" date="2017-09" db="EMBL/GenBank/DDBJ databases">
        <title>The diverse metabolic capabilities of V. boronicumulans make it an excellent choice for continued studies on novel biodegradation.</title>
        <authorList>
            <person name="Sun S."/>
        </authorList>
    </citation>
    <scope>NUCLEOTIDE SEQUENCE [LARGE SCALE GENOMIC DNA]</scope>
    <source>
        <strain evidence="1 2">J1</strain>
    </source>
</reference>